<dbReference type="RefSeq" id="WP_183441281.1">
    <property type="nucleotide sequence ID" value="NZ_JACHXD010000006.1"/>
</dbReference>
<proteinExistence type="predicted"/>
<evidence type="ECO:0000256" key="1">
    <source>
        <dbReference type="SAM" id="Phobius"/>
    </source>
</evidence>
<keyword evidence="3" id="KW-1185">Reference proteome</keyword>
<keyword evidence="1" id="KW-1133">Transmembrane helix</keyword>
<feature type="transmembrane region" description="Helical" evidence="1">
    <location>
        <begin position="314"/>
        <end position="336"/>
    </location>
</feature>
<evidence type="ECO:0000313" key="2">
    <source>
        <dbReference type="EMBL" id="MBB3119446.1"/>
    </source>
</evidence>
<sequence>MQPTPLLKDGIRISPYDGTTLHAAPRFLLECEGRYFLISAGTRALILALLRRPSSDSELEQAFAAEGGPPMSAAKLHELGAQTLPPALLRDSPTTNRVRPFFISMELLPTALASRLGQRLAWLFRPSVAAMLLSAFAILHLLTLPAAMQAVHSNWQNAGTVPLLLTLLVLSGLLHELGHITACRYFGCQHGGIGIGLYLIFPAWFADVSPVWRLTRRQRAVVDLGGVYFQAVLLIGLDAWALSSGDSFILQLIWMITFTMLFTLNPMFKFDGYWLLSDLSGLHNLHQQMRRHAVNLLLRILGRPNSQDKRPMQIWILHVYTLLSGAYFAYFGHFLLRELLRQLTELPQQMQQTVQEFSGEAEFLSAVLHLMRDLLWPTALVLTGVFLIKRILRVLRDLAAAISSPQSF</sequence>
<keyword evidence="2" id="KW-0645">Protease</keyword>
<keyword evidence="2" id="KW-0482">Metalloprotease</keyword>
<feature type="transmembrane region" description="Helical" evidence="1">
    <location>
        <begin position="220"/>
        <end position="242"/>
    </location>
</feature>
<keyword evidence="1" id="KW-0812">Transmembrane</keyword>
<name>A0A7W5BAA9_9BURK</name>
<feature type="transmembrane region" description="Helical" evidence="1">
    <location>
        <begin position="155"/>
        <end position="174"/>
    </location>
</feature>
<protein>
    <submittedName>
        <fullName evidence="2">Putative peptide zinc metalloprotease protein</fullName>
    </submittedName>
</protein>
<dbReference type="Proteomes" id="UP000541535">
    <property type="component" value="Unassembled WGS sequence"/>
</dbReference>
<comment type="caution">
    <text evidence="2">The sequence shown here is derived from an EMBL/GenBank/DDBJ whole genome shotgun (WGS) entry which is preliminary data.</text>
</comment>
<organism evidence="2 3">
    <name type="scientific">Pseudoduganella violacea</name>
    <dbReference type="NCBI Taxonomy" id="1715466"/>
    <lineage>
        <taxon>Bacteria</taxon>
        <taxon>Pseudomonadati</taxon>
        <taxon>Pseudomonadota</taxon>
        <taxon>Betaproteobacteria</taxon>
        <taxon>Burkholderiales</taxon>
        <taxon>Oxalobacteraceae</taxon>
        <taxon>Telluria group</taxon>
        <taxon>Pseudoduganella</taxon>
    </lineage>
</organism>
<keyword evidence="2" id="KW-0378">Hydrolase</keyword>
<dbReference type="GO" id="GO:0008237">
    <property type="term" value="F:metallopeptidase activity"/>
    <property type="evidence" value="ECO:0007669"/>
    <property type="project" value="UniProtKB-KW"/>
</dbReference>
<feature type="transmembrane region" description="Helical" evidence="1">
    <location>
        <begin position="248"/>
        <end position="268"/>
    </location>
</feature>
<accession>A0A7W5BAA9</accession>
<keyword evidence="1" id="KW-0472">Membrane</keyword>
<feature type="transmembrane region" description="Helical" evidence="1">
    <location>
        <begin position="122"/>
        <end position="143"/>
    </location>
</feature>
<gene>
    <name evidence="2" type="ORF">FHS03_002498</name>
</gene>
<dbReference type="AlphaFoldDB" id="A0A7W5BAA9"/>
<reference evidence="2 3" key="1">
    <citation type="submission" date="2020-08" db="EMBL/GenBank/DDBJ databases">
        <title>Genomic Encyclopedia of Type Strains, Phase III (KMG-III): the genomes of soil and plant-associated and newly described type strains.</title>
        <authorList>
            <person name="Whitman W."/>
        </authorList>
    </citation>
    <scope>NUCLEOTIDE SEQUENCE [LARGE SCALE GENOMIC DNA]</scope>
    <source>
        <strain evidence="2 3">CECT 8897</strain>
    </source>
</reference>
<dbReference type="GO" id="GO:0006508">
    <property type="term" value="P:proteolysis"/>
    <property type="evidence" value="ECO:0007669"/>
    <property type="project" value="UniProtKB-KW"/>
</dbReference>
<dbReference type="EMBL" id="JACHXD010000006">
    <property type="protein sequence ID" value="MBB3119446.1"/>
    <property type="molecule type" value="Genomic_DNA"/>
</dbReference>
<evidence type="ECO:0000313" key="3">
    <source>
        <dbReference type="Proteomes" id="UP000541535"/>
    </source>
</evidence>